<dbReference type="AlphaFoldDB" id="A0A7R8XEG8"/>
<organism evidence="3">
    <name type="scientific">Darwinula stevensoni</name>
    <dbReference type="NCBI Taxonomy" id="69355"/>
    <lineage>
        <taxon>Eukaryota</taxon>
        <taxon>Metazoa</taxon>
        <taxon>Ecdysozoa</taxon>
        <taxon>Arthropoda</taxon>
        <taxon>Crustacea</taxon>
        <taxon>Oligostraca</taxon>
        <taxon>Ostracoda</taxon>
        <taxon>Podocopa</taxon>
        <taxon>Podocopida</taxon>
        <taxon>Darwinulocopina</taxon>
        <taxon>Darwinuloidea</taxon>
        <taxon>Darwinulidae</taxon>
        <taxon>Darwinula</taxon>
    </lineage>
</organism>
<dbReference type="Proteomes" id="UP000677054">
    <property type="component" value="Unassembled WGS sequence"/>
</dbReference>
<dbReference type="GO" id="GO:0000993">
    <property type="term" value="F:RNA polymerase II complex binding"/>
    <property type="evidence" value="ECO:0007669"/>
    <property type="project" value="TreeGrafter"/>
</dbReference>
<sequence>MADPLSLLRQYNLNKKEIVEKEGNAIFGEFSWPKTVKTNYIIWGSGKDGATKEYYTLECLLFLLKNVHLSHPVYVRKATAENVPVVHLPDRKDLLSYLSQEGATSNSIDRSAPLEMPTQVKRATEESQETQVAKKPRIDGTDVEKAKAQLARRLEQPKETSLTLGSFKSISMTISAEKIAAMRAKRLAKKRGSIKAGADESLGGSSPLRTVLEIDLDVTKDICSRERQWRTRTSILQSSGKSFARNILALMESVKAREEGRIVPSRMGPPTSGVINTTTPRNIPAPTPPVVQAQPNYSRYLQEKFGKEGMAIFWIP</sequence>
<dbReference type="Pfam" id="PF16050">
    <property type="entry name" value="CDC73_N"/>
    <property type="match status" value="1"/>
</dbReference>
<dbReference type="GO" id="GO:0006368">
    <property type="term" value="P:transcription elongation by RNA polymerase II"/>
    <property type="evidence" value="ECO:0007669"/>
    <property type="project" value="InterPro"/>
</dbReference>
<reference evidence="3" key="1">
    <citation type="submission" date="2020-11" db="EMBL/GenBank/DDBJ databases">
        <authorList>
            <person name="Tran Van P."/>
        </authorList>
    </citation>
    <scope>NUCLEOTIDE SEQUENCE</scope>
</reference>
<dbReference type="InterPro" id="IPR007852">
    <property type="entry name" value="Cdc73/Parafibromin"/>
</dbReference>
<accession>A0A7R8XEG8</accession>
<evidence type="ECO:0000313" key="4">
    <source>
        <dbReference type="Proteomes" id="UP000677054"/>
    </source>
</evidence>
<feature type="domain" description="Paf1 complex subunit Cdc73 N-terminal" evidence="2">
    <location>
        <begin position="1"/>
        <end position="304"/>
    </location>
</feature>
<evidence type="ECO:0000313" key="3">
    <source>
        <dbReference type="EMBL" id="CAD7246262.1"/>
    </source>
</evidence>
<feature type="region of interest" description="Disordered" evidence="1">
    <location>
        <begin position="120"/>
        <end position="141"/>
    </location>
</feature>
<name>A0A7R8XEG8_9CRUS</name>
<proteinExistence type="predicted"/>
<dbReference type="InterPro" id="IPR032041">
    <property type="entry name" value="Cdc73_N"/>
</dbReference>
<dbReference type="GO" id="GO:0016593">
    <property type="term" value="C:Cdc73/Paf1 complex"/>
    <property type="evidence" value="ECO:0007669"/>
    <property type="project" value="InterPro"/>
</dbReference>
<evidence type="ECO:0000259" key="2">
    <source>
        <dbReference type="Pfam" id="PF16050"/>
    </source>
</evidence>
<dbReference type="GO" id="GO:0032968">
    <property type="term" value="P:positive regulation of transcription elongation by RNA polymerase II"/>
    <property type="evidence" value="ECO:0007669"/>
    <property type="project" value="TreeGrafter"/>
</dbReference>
<dbReference type="PANTHER" id="PTHR12466:SF8">
    <property type="entry name" value="PARAFIBROMIN"/>
    <property type="match status" value="1"/>
</dbReference>
<keyword evidence="4" id="KW-1185">Reference proteome</keyword>
<protein>
    <recommendedName>
        <fullName evidence="2">Paf1 complex subunit Cdc73 N-terminal domain-containing protein</fullName>
    </recommendedName>
</protein>
<dbReference type="EMBL" id="CAJPEV010001083">
    <property type="protein sequence ID" value="CAG0890605.1"/>
    <property type="molecule type" value="Genomic_DNA"/>
</dbReference>
<evidence type="ECO:0000256" key="1">
    <source>
        <dbReference type="SAM" id="MobiDB-lite"/>
    </source>
</evidence>
<dbReference type="OrthoDB" id="2186602at2759"/>
<gene>
    <name evidence="3" type="ORF">DSTB1V02_LOCUS6116</name>
</gene>
<dbReference type="PANTHER" id="PTHR12466">
    <property type="entry name" value="CDC73 DOMAIN PROTEIN"/>
    <property type="match status" value="1"/>
</dbReference>
<feature type="region of interest" description="Disordered" evidence="1">
    <location>
        <begin position="263"/>
        <end position="289"/>
    </location>
</feature>
<dbReference type="EMBL" id="LR900600">
    <property type="protein sequence ID" value="CAD7246262.1"/>
    <property type="molecule type" value="Genomic_DNA"/>
</dbReference>